<evidence type="ECO:0000256" key="2">
    <source>
        <dbReference type="ARBA" id="ARBA00022448"/>
    </source>
</evidence>
<keyword evidence="2" id="KW-0813">Transport</keyword>
<keyword evidence="5 6" id="KW-0472">Membrane</keyword>
<evidence type="ECO:0000256" key="5">
    <source>
        <dbReference type="ARBA" id="ARBA00023136"/>
    </source>
</evidence>
<dbReference type="CTD" id="6749666"/>
<feature type="transmembrane region" description="Helical" evidence="6">
    <location>
        <begin position="445"/>
        <end position="464"/>
    </location>
</feature>
<dbReference type="PROSITE" id="PS00217">
    <property type="entry name" value="SUGAR_TRANSPORT_2"/>
    <property type="match status" value="1"/>
</dbReference>
<feature type="transmembrane region" description="Helical" evidence="6">
    <location>
        <begin position="159"/>
        <end position="181"/>
    </location>
</feature>
<name>B3RIT8_TRIAD</name>
<dbReference type="OrthoDB" id="3936150at2759"/>
<dbReference type="PROSITE" id="PS50850">
    <property type="entry name" value="MFS"/>
    <property type="match status" value="1"/>
</dbReference>
<keyword evidence="9" id="KW-1185">Reference proteome</keyword>
<protein>
    <recommendedName>
        <fullName evidence="7">Major facilitator superfamily (MFS) profile domain-containing protein</fullName>
    </recommendedName>
</protein>
<dbReference type="eggNOG" id="KOG0255">
    <property type="taxonomic scope" value="Eukaryota"/>
</dbReference>
<dbReference type="InterPro" id="IPR005829">
    <property type="entry name" value="Sugar_transporter_CS"/>
</dbReference>
<dbReference type="GO" id="GO:0016020">
    <property type="term" value="C:membrane"/>
    <property type="evidence" value="ECO:0007669"/>
    <property type="project" value="UniProtKB-SubCell"/>
</dbReference>
<feature type="transmembrane region" description="Helical" evidence="6">
    <location>
        <begin position="470"/>
        <end position="490"/>
    </location>
</feature>
<dbReference type="TCDB" id="2.A.1.22.5">
    <property type="family name" value="the major facilitator superfamily (mfs)"/>
</dbReference>
<evidence type="ECO:0000256" key="1">
    <source>
        <dbReference type="ARBA" id="ARBA00004141"/>
    </source>
</evidence>
<dbReference type="STRING" id="10228.B3RIT8"/>
<dbReference type="PhylomeDB" id="B3RIT8"/>
<feature type="transmembrane region" description="Helical" evidence="6">
    <location>
        <begin position="350"/>
        <end position="370"/>
    </location>
</feature>
<feature type="domain" description="Major facilitator superfamily (MFS) profile" evidence="7">
    <location>
        <begin position="66"/>
        <end position="557"/>
    </location>
</feature>
<accession>B3RIT8</accession>
<dbReference type="GeneID" id="6749666"/>
<feature type="transmembrane region" description="Helical" evidence="6">
    <location>
        <begin position="134"/>
        <end position="153"/>
    </location>
</feature>
<dbReference type="SUPFAM" id="SSF103473">
    <property type="entry name" value="MFS general substrate transporter"/>
    <property type="match status" value="1"/>
</dbReference>
<dbReference type="PANTHER" id="PTHR23511:SF34">
    <property type="entry name" value="SYNAPTIC VESICLE GLYCOPROTEIN 2"/>
    <property type="match status" value="1"/>
</dbReference>
<feature type="transmembrane region" description="Helical" evidence="6">
    <location>
        <begin position="105"/>
        <end position="122"/>
    </location>
</feature>
<keyword evidence="4 6" id="KW-1133">Transmembrane helix</keyword>
<dbReference type="HOGENOM" id="CLU_001265_46_15_1"/>
<dbReference type="Proteomes" id="UP000009022">
    <property type="component" value="Unassembled WGS sequence"/>
</dbReference>
<dbReference type="InterPro" id="IPR020846">
    <property type="entry name" value="MFS_dom"/>
</dbReference>
<organism evidence="8 9">
    <name type="scientific">Trichoplax adhaerens</name>
    <name type="common">Trichoplax reptans</name>
    <dbReference type="NCBI Taxonomy" id="10228"/>
    <lineage>
        <taxon>Eukaryota</taxon>
        <taxon>Metazoa</taxon>
        <taxon>Placozoa</taxon>
        <taxon>Uniplacotomia</taxon>
        <taxon>Trichoplacea</taxon>
        <taxon>Trichoplacidae</taxon>
        <taxon>Trichoplax</taxon>
    </lineage>
</organism>
<dbReference type="OMA" id="TEESTHY"/>
<dbReference type="InterPro" id="IPR011701">
    <property type="entry name" value="MFS"/>
</dbReference>
<gene>
    <name evidence="8" type="ORF">TRIADDRAFT_19045</name>
</gene>
<feature type="transmembrane region" description="Helical" evidence="6">
    <location>
        <begin position="420"/>
        <end position="438"/>
    </location>
</feature>
<feature type="transmembrane region" description="Helical" evidence="6">
    <location>
        <begin position="535"/>
        <end position="552"/>
    </location>
</feature>
<proteinExistence type="predicted"/>
<evidence type="ECO:0000259" key="7">
    <source>
        <dbReference type="PROSITE" id="PS50850"/>
    </source>
</evidence>
<dbReference type="KEGG" id="tad:TRIADDRAFT_19045"/>
<feature type="transmembrane region" description="Helical" evidence="6">
    <location>
        <begin position="233"/>
        <end position="252"/>
    </location>
</feature>
<keyword evidence="3 6" id="KW-0812">Transmembrane</keyword>
<dbReference type="AlphaFoldDB" id="B3RIT8"/>
<evidence type="ECO:0000313" key="8">
    <source>
        <dbReference type="EMBL" id="EDV28446.1"/>
    </source>
</evidence>
<evidence type="ECO:0000256" key="4">
    <source>
        <dbReference type="ARBA" id="ARBA00022989"/>
    </source>
</evidence>
<dbReference type="InParanoid" id="B3RIT8"/>
<reference evidence="8 9" key="1">
    <citation type="journal article" date="2008" name="Nature">
        <title>The Trichoplax genome and the nature of placozoans.</title>
        <authorList>
            <person name="Srivastava M."/>
            <person name="Begovic E."/>
            <person name="Chapman J."/>
            <person name="Putnam N.H."/>
            <person name="Hellsten U."/>
            <person name="Kawashima T."/>
            <person name="Kuo A."/>
            <person name="Mitros T."/>
            <person name="Salamov A."/>
            <person name="Carpenter M.L."/>
            <person name="Signorovitch A.Y."/>
            <person name="Moreno M.A."/>
            <person name="Kamm K."/>
            <person name="Grimwood J."/>
            <person name="Schmutz J."/>
            <person name="Shapiro H."/>
            <person name="Grigoriev I.V."/>
            <person name="Buss L.W."/>
            <person name="Schierwater B."/>
            <person name="Dellaporta S.L."/>
            <person name="Rokhsar D.S."/>
        </authorList>
    </citation>
    <scope>NUCLEOTIDE SEQUENCE [LARGE SCALE GENOMIC DNA]</scope>
    <source>
        <strain evidence="8 9">Grell-BS-1999</strain>
    </source>
</reference>
<comment type="subcellular location">
    <subcellularLocation>
        <location evidence="1">Membrane</location>
        <topology evidence="1">Multi-pass membrane protein</topology>
    </subcellularLocation>
</comment>
<feature type="transmembrane region" description="Helical" evidence="6">
    <location>
        <begin position="510"/>
        <end position="529"/>
    </location>
</feature>
<dbReference type="InterPro" id="IPR036259">
    <property type="entry name" value="MFS_trans_sf"/>
</dbReference>
<dbReference type="RefSeq" id="XP_002107648.1">
    <property type="nucleotide sequence ID" value="XM_002107612.1"/>
</dbReference>
<feature type="transmembrane region" description="Helical" evidence="6">
    <location>
        <begin position="201"/>
        <end position="221"/>
    </location>
</feature>
<dbReference type="PANTHER" id="PTHR23511">
    <property type="entry name" value="SYNAPTIC VESICLE GLYCOPROTEIN 2"/>
    <property type="match status" value="1"/>
</dbReference>
<evidence type="ECO:0000256" key="3">
    <source>
        <dbReference type="ARBA" id="ARBA00022692"/>
    </source>
</evidence>
<dbReference type="Gene3D" id="1.20.1250.20">
    <property type="entry name" value="MFS general substrate transporter like domains"/>
    <property type="match status" value="1"/>
</dbReference>
<evidence type="ECO:0000313" key="9">
    <source>
        <dbReference type="Proteomes" id="UP000009022"/>
    </source>
</evidence>
<evidence type="ECO:0000256" key="6">
    <source>
        <dbReference type="SAM" id="Phobius"/>
    </source>
</evidence>
<dbReference type="EMBL" id="DS985241">
    <property type="protein sequence ID" value="EDV28446.1"/>
    <property type="molecule type" value="Genomic_DNA"/>
</dbReference>
<sequence length="561" mass="62024">MGSNNFEIQKLSAAIESDNETEFSDCTNLLIEGRLSTTNEYTEESTHYKRLTVDDIAESLNCGLFQFTCSAVCGLCFTAEGLIIQSSSIIVMSACDLNINADNRIWLSMSLLIGIAVSSAFWGRLGDSYGRRKVLLLALSMNVVFTFSSAFSFSYEMLVVMAFFNGLGCGGVLPVTLTYAIEFFPRKYRGMAASSSNAYWCFGNIYAALMALLIITQSVAISVGQVTLTGWRIFLIVCAIPPLIALISLSLMPNSPRFLIKQGKREKTLKVLHAIHRINSQCRTQHGNQPFCIKLSDLPTIDDLHLSDDVDDVNDDNDISKNIDSCYSKLQRFLRQYAILYSRKWRKQTLMITVIWFLYCFCTNGLWLWLPTFFSLYTHGQKCQGPSISINSSHSMNTPALNQSSICIANTHDTSIYRDLLLTTFATLIIEATFIPVINVSGRRLLFSGLALATSISIFSIWLTNTSTGVLVFSCLFTGLSGAAWTILNVWTSELYPTQLRSTSNGYINFCGRIGAVIGTMTFGLLLGLGCKLPIIIMGTACFIAASLALFLSDTTKVEIN</sequence>
<dbReference type="Pfam" id="PF07690">
    <property type="entry name" value="MFS_1"/>
    <property type="match status" value="2"/>
</dbReference>
<dbReference type="GO" id="GO:0022857">
    <property type="term" value="F:transmembrane transporter activity"/>
    <property type="evidence" value="ECO:0007669"/>
    <property type="project" value="InterPro"/>
</dbReference>